<evidence type="ECO:0000313" key="2">
    <source>
        <dbReference type="EMBL" id="ODV83438.1"/>
    </source>
</evidence>
<proteinExistence type="predicted"/>
<evidence type="ECO:0000256" key="1">
    <source>
        <dbReference type="SAM" id="MobiDB-lite"/>
    </source>
</evidence>
<gene>
    <name evidence="2" type="ORF">CANARDRAFT_29895</name>
</gene>
<evidence type="ECO:0000313" key="3">
    <source>
        <dbReference type="Proteomes" id="UP000094801"/>
    </source>
</evidence>
<keyword evidence="3" id="KW-1185">Reference proteome</keyword>
<dbReference type="EMBL" id="KV453863">
    <property type="protein sequence ID" value="ODV83438.1"/>
    <property type="molecule type" value="Genomic_DNA"/>
</dbReference>
<accession>A0A1E4SV96</accession>
<reference evidence="3" key="1">
    <citation type="submission" date="2016-04" db="EMBL/GenBank/DDBJ databases">
        <title>Comparative genomics of biotechnologically important yeasts.</title>
        <authorList>
            <consortium name="DOE Joint Genome Institute"/>
            <person name="Riley R."/>
            <person name="Haridas S."/>
            <person name="Wolfe K.H."/>
            <person name="Lopes M.R."/>
            <person name="Hittinger C.T."/>
            <person name="Goker M."/>
            <person name="Salamov A."/>
            <person name="Wisecaver J."/>
            <person name="Long T.M."/>
            <person name="Aerts A.L."/>
            <person name="Barry K."/>
            <person name="Choi C."/>
            <person name="Clum A."/>
            <person name="Coughlan A.Y."/>
            <person name="Deshpande S."/>
            <person name="Douglass A.P."/>
            <person name="Hanson S.J."/>
            <person name="Klenk H.-P."/>
            <person name="Labutti K."/>
            <person name="Lapidus A."/>
            <person name="Lindquist E."/>
            <person name="Lipzen A."/>
            <person name="Meier-Kolthoff J.P."/>
            <person name="Ohm R.A."/>
            <person name="Otillar R.P."/>
            <person name="Pangilinan J."/>
            <person name="Peng Y."/>
            <person name="Rokas A."/>
            <person name="Rosa C.A."/>
            <person name="Scheuner C."/>
            <person name="Sibirny A.A."/>
            <person name="Slot J.C."/>
            <person name="Stielow J.B."/>
            <person name="Sun H."/>
            <person name="Kurtzman C.P."/>
            <person name="Blackwell M."/>
            <person name="Grigoriev I.V."/>
            <person name="Jeffries T.W."/>
        </authorList>
    </citation>
    <scope>NUCLEOTIDE SEQUENCE [LARGE SCALE GENOMIC DNA]</scope>
    <source>
        <strain evidence="3">NRRL YB-2248</strain>
    </source>
</reference>
<dbReference type="Proteomes" id="UP000094801">
    <property type="component" value="Unassembled WGS sequence"/>
</dbReference>
<name>A0A1E4SV96_9ASCO</name>
<organism evidence="2 3">
    <name type="scientific">[Candida] arabinofermentans NRRL YB-2248</name>
    <dbReference type="NCBI Taxonomy" id="983967"/>
    <lineage>
        <taxon>Eukaryota</taxon>
        <taxon>Fungi</taxon>
        <taxon>Dikarya</taxon>
        <taxon>Ascomycota</taxon>
        <taxon>Saccharomycotina</taxon>
        <taxon>Pichiomycetes</taxon>
        <taxon>Pichiales</taxon>
        <taxon>Pichiaceae</taxon>
        <taxon>Ogataea</taxon>
        <taxon>Ogataea/Candida clade</taxon>
    </lineage>
</organism>
<sequence>MFRFGYLVHLKQRYNIHDHYEGYKLTIISYCGQQQPLVAVRNQNRSPANHCPSLYKQREIPPRGPGIQHGDHARCSAPRSAPIKLN</sequence>
<dbReference type="AlphaFoldDB" id="A0A1E4SV96"/>
<protein>
    <submittedName>
        <fullName evidence="2">Uncharacterized protein</fullName>
    </submittedName>
</protein>
<feature type="region of interest" description="Disordered" evidence="1">
    <location>
        <begin position="48"/>
        <end position="86"/>
    </location>
</feature>